<comment type="caution">
    <text evidence="3">The sequence shown here is derived from an EMBL/GenBank/DDBJ whole genome shotgun (WGS) entry which is preliminary data.</text>
</comment>
<keyword evidence="4" id="KW-1185">Reference proteome</keyword>
<dbReference type="Pfam" id="PF13843">
    <property type="entry name" value="DDE_Tnp_1_7"/>
    <property type="match status" value="1"/>
</dbReference>
<evidence type="ECO:0000259" key="2">
    <source>
        <dbReference type="Pfam" id="PF13843"/>
    </source>
</evidence>
<dbReference type="Proteomes" id="UP001458880">
    <property type="component" value="Unassembled WGS sequence"/>
</dbReference>
<dbReference type="AlphaFoldDB" id="A0AAW1LB76"/>
<protein>
    <submittedName>
        <fullName evidence="3">Transposase IS4</fullName>
    </submittedName>
</protein>
<proteinExistence type="predicted"/>
<reference evidence="3 4" key="1">
    <citation type="journal article" date="2024" name="BMC Genomics">
        <title>De novo assembly and annotation of Popillia japonica's genome with initial clues to its potential as an invasive pest.</title>
        <authorList>
            <person name="Cucini C."/>
            <person name="Boschi S."/>
            <person name="Funari R."/>
            <person name="Cardaioli E."/>
            <person name="Iannotti N."/>
            <person name="Marturano G."/>
            <person name="Paoli F."/>
            <person name="Bruttini M."/>
            <person name="Carapelli A."/>
            <person name="Frati F."/>
            <person name="Nardi F."/>
        </authorList>
    </citation>
    <scope>NUCLEOTIDE SEQUENCE [LARGE SCALE GENOMIC DNA]</scope>
    <source>
        <strain evidence="3">DMR45628</strain>
    </source>
</reference>
<name>A0AAW1LB76_POPJA</name>
<sequence>MGKKTKMRKKRKRFLMHLIASIDLLFAILTKDEEKEEEISDAPNSLNRPAFCNIDERMNEENNVNTDDDYSDSDFVPLAELVRRENVNKFIWKSTFSTCIVPQQFCESVGPCNLPDDADTPVEVFLCLFPDSLLEHVVYQTKLYATQINTQHGRPFRPTNLNKMKMFFAINIMMGIKHLPSYRDFWSSKPELRDTYTGCPTRNFKAFV</sequence>
<evidence type="ECO:0000256" key="1">
    <source>
        <dbReference type="SAM" id="SignalP"/>
    </source>
</evidence>
<dbReference type="PANTHER" id="PTHR46599">
    <property type="entry name" value="PIGGYBAC TRANSPOSABLE ELEMENT-DERIVED PROTEIN 4"/>
    <property type="match status" value="1"/>
</dbReference>
<dbReference type="EMBL" id="JASPKY010000137">
    <property type="protein sequence ID" value="KAK9731172.1"/>
    <property type="molecule type" value="Genomic_DNA"/>
</dbReference>
<feature type="domain" description="PiggyBac transposable element-derived protein" evidence="2">
    <location>
        <begin position="120"/>
        <end position="193"/>
    </location>
</feature>
<gene>
    <name evidence="3" type="ORF">QE152_g13884</name>
</gene>
<evidence type="ECO:0000313" key="4">
    <source>
        <dbReference type="Proteomes" id="UP001458880"/>
    </source>
</evidence>
<accession>A0AAW1LB76</accession>
<feature type="signal peptide" evidence="1">
    <location>
        <begin position="1"/>
        <end position="27"/>
    </location>
</feature>
<organism evidence="3 4">
    <name type="scientific">Popillia japonica</name>
    <name type="common">Japanese beetle</name>
    <dbReference type="NCBI Taxonomy" id="7064"/>
    <lineage>
        <taxon>Eukaryota</taxon>
        <taxon>Metazoa</taxon>
        <taxon>Ecdysozoa</taxon>
        <taxon>Arthropoda</taxon>
        <taxon>Hexapoda</taxon>
        <taxon>Insecta</taxon>
        <taxon>Pterygota</taxon>
        <taxon>Neoptera</taxon>
        <taxon>Endopterygota</taxon>
        <taxon>Coleoptera</taxon>
        <taxon>Polyphaga</taxon>
        <taxon>Scarabaeiformia</taxon>
        <taxon>Scarabaeidae</taxon>
        <taxon>Rutelinae</taxon>
        <taxon>Popillia</taxon>
    </lineage>
</organism>
<feature type="chain" id="PRO_5043844772" evidence="1">
    <location>
        <begin position="28"/>
        <end position="208"/>
    </location>
</feature>
<dbReference type="PANTHER" id="PTHR46599:SF3">
    <property type="entry name" value="PIGGYBAC TRANSPOSABLE ELEMENT-DERIVED PROTEIN 4"/>
    <property type="match status" value="1"/>
</dbReference>
<dbReference type="InterPro" id="IPR029526">
    <property type="entry name" value="PGBD"/>
</dbReference>
<evidence type="ECO:0000313" key="3">
    <source>
        <dbReference type="EMBL" id="KAK9731172.1"/>
    </source>
</evidence>
<keyword evidence="1" id="KW-0732">Signal</keyword>